<evidence type="ECO:0000256" key="2">
    <source>
        <dbReference type="SAM" id="Phobius"/>
    </source>
</evidence>
<keyword evidence="4" id="KW-1185">Reference proteome</keyword>
<organism evidence="3 4">
    <name type="scientific">Schizopora paradoxa</name>
    <dbReference type="NCBI Taxonomy" id="27342"/>
    <lineage>
        <taxon>Eukaryota</taxon>
        <taxon>Fungi</taxon>
        <taxon>Dikarya</taxon>
        <taxon>Basidiomycota</taxon>
        <taxon>Agaricomycotina</taxon>
        <taxon>Agaricomycetes</taxon>
        <taxon>Hymenochaetales</taxon>
        <taxon>Schizoporaceae</taxon>
        <taxon>Schizopora</taxon>
    </lineage>
</organism>
<keyword evidence="2" id="KW-0812">Transmembrane</keyword>
<dbReference type="EMBL" id="KQ086114">
    <property type="protein sequence ID" value="KLO07912.1"/>
    <property type="molecule type" value="Genomic_DNA"/>
</dbReference>
<accession>A0A0H2R979</accession>
<sequence length="360" mass="40290">MGLRDLFVFNVEAYERKVSSSSYSSGRIQRNIQKKRRQCYGAATAIPTGLGLAVITFGATAITSLIAMRNLSVAQIKLRILEKELRRRGYSSSKPTWVRDRIMPAVVGAATLGLGNLVQEGFTSDRDLSRVSSRRDSYGYRRSRSSSDSRASKSSSRRKLIYESSDGRRTHIGYSPKSSSRRSSSRSARSSSRSRHHRESSRHGTQYVDVHRDSRRPSMGYASSSRASLALPDEYHRDFRPPIQRSMSMGGSRVQFAPRDDNQFRTPAMSQNSSVFRNETPAHYPVQYTENRNNVPGGQNFQTEGRINGGGASFGYDATAGQQQWTGPQGPYQPSPPNFPSNNFMQQNNNPSPFQNGYQQ</sequence>
<feature type="region of interest" description="Disordered" evidence="1">
    <location>
        <begin position="288"/>
        <end position="360"/>
    </location>
</feature>
<dbReference type="AlphaFoldDB" id="A0A0H2R979"/>
<reference evidence="3 4" key="1">
    <citation type="submission" date="2015-04" db="EMBL/GenBank/DDBJ databases">
        <title>Complete genome sequence of Schizopora paradoxa KUC8140, a cosmopolitan wood degrader in East Asia.</title>
        <authorList>
            <consortium name="DOE Joint Genome Institute"/>
            <person name="Min B."/>
            <person name="Park H."/>
            <person name="Jang Y."/>
            <person name="Kim J.-J."/>
            <person name="Kim K.H."/>
            <person name="Pangilinan J."/>
            <person name="Lipzen A."/>
            <person name="Riley R."/>
            <person name="Grigoriev I.V."/>
            <person name="Spatafora J.W."/>
            <person name="Choi I.-G."/>
        </authorList>
    </citation>
    <scope>NUCLEOTIDE SEQUENCE [LARGE SCALE GENOMIC DNA]</scope>
    <source>
        <strain evidence="3 4">KUC8140</strain>
    </source>
</reference>
<feature type="compositionally biased region" description="Basic and acidic residues" evidence="1">
    <location>
        <begin position="125"/>
        <end position="151"/>
    </location>
</feature>
<dbReference type="InParanoid" id="A0A0H2R979"/>
<feature type="compositionally biased region" description="Polar residues" evidence="1">
    <location>
        <begin position="288"/>
        <end position="305"/>
    </location>
</feature>
<name>A0A0H2R979_9AGAM</name>
<feature type="compositionally biased region" description="Low complexity" evidence="1">
    <location>
        <begin position="340"/>
        <end position="360"/>
    </location>
</feature>
<keyword evidence="2" id="KW-0472">Membrane</keyword>
<protein>
    <submittedName>
        <fullName evidence="3">Uncharacterized protein</fullName>
    </submittedName>
</protein>
<evidence type="ECO:0000313" key="4">
    <source>
        <dbReference type="Proteomes" id="UP000053477"/>
    </source>
</evidence>
<evidence type="ECO:0000313" key="3">
    <source>
        <dbReference type="EMBL" id="KLO07912.1"/>
    </source>
</evidence>
<gene>
    <name evidence="3" type="ORF">SCHPADRAFT_628242</name>
</gene>
<evidence type="ECO:0000256" key="1">
    <source>
        <dbReference type="SAM" id="MobiDB-lite"/>
    </source>
</evidence>
<proteinExistence type="predicted"/>
<keyword evidence="2" id="KW-1133">Transmembrane helix</keyword>
<dbReference type="Proteomes" id="UP000053477">
    <property type="component" value="Unassembled WGS sequence"/>
</dbReference>
<feature type="region of interest" description="Disordered" evidence="1">
    <location>
        <begin position="125"/>
        <end position="227"/>
    </location>
</feature>
<feature type="transmembrane region" description="Helical" evidence="2">
    <location>
        <begin position="39"/>
        <end position="68"/>
    </location>
</feature>